<dbReference type="AlphaFoldDB" id="A0A949N3T8"/>
<sequence length="56" mass="6312">MQQHTIVYQSRIADLHAAAEADRLAREVVRAEAAQSLADRVAERVAERARRWVKAA</sequence>
<evidence type="ECO:0000313" key="1">
    <source>
        <dbReference type="EMBL" id="MBU7596212.1"/>
    </source>
</evidence>
<name>A0A949N3T8_9ACTN</name>
<evidence type="ECO:0000313" key="2">
    <source>
        <dbReference type="Proteomes" id="UP000694501"/>
    </source>
</evidence>
<protein>
    <submittedName>
        <fullName evidence="1">Uncharacterized protein</fullName>
    </submittedName>
</protein>
<proteinExistence type="predicted"/>
<dbReference type="RefSeq" id="WP_211039594.1">
    <property type="nucleotide sequence ID" value="NZ_JAELVF020000001.1"/>
</dbReference>
<gene>
    <name evidence="1" type="ORF">JGS22_000815</name>
</gene>
<dbReference type="Proteomes" id="UP000694501">
    <property type="component" value="Unassembled WGS sequence"/>
</dbReference>
<comment type="caution">
    <text evidence="1">The sequence shown here is derived from an EMBL/GenBank/DDBJ whole genome shotgun (WGS) entry which is preliminary data.</text>
</comment>
<reference evidence="1" key="1">
    <citation type="submission" date="2021-06" db="EMBL/GenBank/DDBJ databases">
        <title>Sequencing of actinobacteria type strains.</title>
        <authorList>
            <person name="Nguyen G.-S."/>
            <person name="Wentzel A."/>
        </authorList>
    </citation>
    <scope>NUCLEOTIDE SEQUENCE</scope>
    <source>
        <strain evidence="1">P38-E01</strain>
    </source>
</reference>
<keyword evidence="2" id="KW-1185">Reference proteome</keyword>
<dbReference type="EMBL" id="JAELVF020000001">
    <property type="protein sequence ID" value="MBU7596212.1"/>
    <property type="molecule type" value="Genomic_DNA"/>
</dbReference>
<organism evidence="1 2">
    <name type="scientific">Streptomyces tardus</name>
    <dbReference type="NCBI Taxonomy" id="2780544"/>
    <lineage>
        <taxon>Bacteria</taxon>
        <taxon>Bacillati</taxon>
        <taxon>Actinomycetota</taxon>
        <taxon>Actinomycetes</taxon>
        <taxon>Kitasatosporales</taxon>
        <taxon>Streptomycetaceae</taxon>
        <taxon>Streptomyces</taxon>
    </lineage>
</organism>
<accession>A0A949N3T8</accession>